<reference evidence="1" key="1">
    <citation type="journal article" date="2021" name="Proc. Natl. Acad. Sci. U.S.A.">
        <title>A Catalog of Tens of Thousands of Viruses from Human Metagenomes Reveals Hidden Associations with Chronic Diseases.</title>
        <authorList>
            <person name="Tisza M.J."/>
            <person name="Buck C.B."/>
        </authorList>
    </citation>
    <scope>NUCLEOTIDE SEQUENCE</scope>
    <source>
        <strain evidence="1">CtE0n6</strain>
    </source>
</reference>
<name>A0A8S5RF88_9VIRU</name>
<evidence type="ECO:0000313" key="1">
    <source>
        <dbReference type="EMBL" id="DAE30054.1"/>
    </source>
</evidence>
<protein>
    <submittedName>
        <fullName evidence="1">Uncharacterized protein</fullName>
    </submittedName>
</protein>
<organism evidence="1">
    <name type="scientific">virus sp. ctE0n6</name>
    <dbReference type="NCBI Taxonomy" id="2827985"/>
    <lineage>
        <taxon>Viruses</taxon>
    </lineage>
</organism>
<dbReference type="EMBL" id="BK059101">
    <property type="protein sequence ID" value="DAE30054.1"/>
    <property type="molecule type" value="Genomic_DNA"/>
</dbReference>
<sequence>MIKYLLISAYERIRVNEIEKEFESIGVPFRESDGSYRDSAIIMNEVSIIARVMISRNKPITAIYYIDKLVGLRNRNLFIKIFDIKFHKEEQLCFIMQE</sequence>
<proteinExistence type="predicted"/>
<accession>A0A8S5RF88</accession>